<evidence type="ECO:0000313" key="3">
    <source>
        <dbReference type="EMBL" id="ORY47254.1"/>
    </source>
</evidence>
<dbReference type="STRING" id="329046.A0A1Y2CK70"/>
<dbReference type="AlphaFoldDB" id="A0A1Y2CK70"/>
<dbReference type="Proteomes" id="UP000193642">
    <property type="component" value="Unassembled WGS sequence"/>
</dbReference>
<organism evidence="3 4">
    <name type="scientific">Rhizoclosmatium globosum</name>
    <dbReference type="NCBI Taxonomy" id="329046"/>
    <lineage>
        <taxon>Eukaryota</taxon>
        <taxon>Fungi</taxon>
        <taxon>Fungi incertae sedis</taxon>
        <taxon>Chytridiomycota</taxon>
        <taxon>Chytridiomycota incertae sedis</taxon>
        <taxon>Chytridiomycetes</taxon>
        <taxon>Chytridiales</taxon>
        <taxon>Chytriomycetaceae</taxon>
        <taxon>Rhizoclosmatium</taxon>
    </lineage>
</organism>
<dbReference type="InterPro" id="IPR049192">
    <property type="entry name" value="DUF4246_C"/>
</dbReference>
<feature type="domain" description="DUF4246" evidence="2">
    <location>
        <begin position="3"/>
        <end position="53"/>
    </location>
</feature>
<comment type="caution">
    <text evidence="3">The sequence shown here is derived from an EMBL/GenBank/DDBJ whole genome shotgun (WGS) entry which is preliminary data.</text>
</comment>
<evidence type="ECO:0000313" key="4">
    <source>
        <dbReference type="Proteomes" id="UP000193642"/>
    </source>
</evidence>
<dbReference type="OrthoDB" id="415532at2759"/>
<sequence>MKHPSTPNFRYKTLPIRTDREVKYMVVLNEILIKPEWWIKLKDEAIAAKWKGEVRGGITALLRPGGGELNDVYGNAEDTKENLVAHVVDSEFVNQVTDYLFQELHYIANNRLITQKNGAIISPTSSHGVFISDSLIPRDMVSQLAQHAASVEAISFTKAKWHEGSDGKVLDLIHPSDYCLVYGRSHQRERITQPVGFKVLEYKGPNGGDISRKFQWLPSEFKVNGEGNVSIRSYINNLNRRQCPELQSSILSVFETMVPMFELALGSLQSVPVNRIRAPLANNAYQLSQGRWELDEYLRDKYGANVNLNDQALQHSTLYDDDYDEFVDNLMERISRRPVNIPGLPTELSSLNDSEVCRFSLAGRNLQVIVKMASIHLTPEKPVFNGGSWHLEGMENESIAATGILYYSMDNITSSRLTFRNVHESDRDGVFVYEQSDFGGLEKVFNFTNEVSTNVQVCGQIEARENRCVVFPNYLQHKVEDFELLDKTQPGHRKILAFFLVHPDFNVTSTADVGMQQLEWLAAELYGICGLGSKLPLEVVRLIAGFTRATLTEKQAQRVAHLVMEERKNTPKDGYANVQSIVLCEH</sequence>
<dbReference type="Pfam" id="PF21666">
    <property type="entry name" value="DUF4246_N"/>
    <property type="match status" value="1"/>
</dbReference>
<evidence type="ECO:0000259" key="1">
    <source>
        <dbReference type="Pfam" id="PF14033"/>
    </source>
</evidence>
<accession>A0A1Y2CK70</accession>
<dbReference type="InterPro" id="IPR025340">
    <property type="entry name" value="DUF4246"/>
</dbReference>
<keyword evidence="4" id="KW-1185">Reference proteome</keyword>
<gene>
    <name evidence="3" type="ORF">BCR33DRAFT_715006</name>
</gene>
<dbReference type="EMBL" id="MCGO01000014">
    <property type="protein sequence ID" value="ORY47254.1"/>
    <property type="molecule type" value="Genomic_DNA"/>
</dbReference>
<reference evidence="3 4" key="1">
    <citation type="submission" date="2016-07" db="EMBL/GenBank/DDBJ databases">
        <title>Pervasive Adenine N6-methylation of Active Genes in Fungi.</title>
        <authorList>
            <consortium name="DOE Joint Genome Institute"/>
            <person name="Mondo S.J."/>
            <person name="Dannebaum R.O."/>
            <person name="Kuo R.C."/>
            <person name="Labutti K."/>
            <person name="Haridas S."/>
            <person name="Kuo A."/>
            <person name="Salamov A."/>
            <person name="Ahrendt S.R."/>
            <person name="Lipzen A."/>
            <person name="Sullivan W."/>
            <person name="Andreopoulos W.B."/>
            <person name="Clum A."/>
            <person name="Lindquist E."/>
            <person name="Daum C."/>
            <person name="Ramamoorthy G.K."/>
            <person name="Gryganskyi A."/>
            <person name="Culley D."/>
            <person name="Magnuson J.K."/>
            <person name="James T.Y."/>
            <person name="O'Malley M.A."/>
            <person name="Stajich J.E."/>
            <person name="Spatafora J.W."/>
            <person name="Visel A."/>
            <person name="Grigoriev I.V."/>
        </authorList>
    </citation>
    <scope>NUCLEOTIDE SEQUENCE [LARGE SCALE GENOMIC DNA]</scope>
    <source>
        <strain evidence="3 4">JEL800</strain>
    </source>
</reference>
<dbReference type="InterPro" id="IPR049207">
    <property type="entry name" value="DUF4246_N"/>
</dbReference>
<proteinExistence type="predicted"/>
<evidence type="ECO:0000259" key="2">
    <source>
        <dbReference type="Pfam" id="PF21666"/>
    </source>
</evidence>
<name>A0A1Y2CK70_9FUNG</name>
<protein>
    <submittedName>
        <fullName evidence="3">Uncharacterized protein</fullName>
    </submittedName>
</protein>
<feature type="domain" description="DUF4246" evidence="1">
    <location>
        <begin position="95"/>
        <end position="523"/>
    </location>
</feature>
<dbReference type="Pfam" id="PF14033">
    <property type="entry name" value="DUF4246"/>
    <property type="match status" value="1"/>
</dbReference>
<dbReference type="PANTHER" id="PTHR33119:SF1">
    <property type="entry name" value="FE2OG DIOXYGENASE DOMAIN-CONTAINING PROTEIN"/>
    <property type="match status" value="1"/>
</dbReference>
<dbReference type="PANTHER" id="PTHR33119">
    <property type="entry name" value="IFI3P"/>
    <property type="match status" value="1"/>
</dbReference>